<feature type="non-terminal residue" evidence="1">
    <location>
        <position position="191"/>
    </location>
</feature>
<sequence>MEANNVQNMLTSIQNGGPATYMDLPVHRINTERTMSTSNKDAKTLLENCINDKDPRVQLVSTLNNRSAAWTQYKKIYWRKQYTEFACCSGCGKVIKQKGNTTGLHRHQKACKKHKFQRKNTQQQYVKMQRRKHVLGTRKIIGKKSRNYNRQLIVDIINDYEAKRLLQIGETILVTDNGSCIYVSKGSVVII</sequence>
<organism evidence="1 2">
    <name type="scientific">Leptotrombidium deliense</name>
    <dbReference type="NCBI Taxonomy" id="299467"/>
    <lineage>
        <taxon>Eukaryota</taxon>
        <taxon>Metazoa</taxon>
        <taxon>Ecdysozoa</taxon>
        <taxon>Arthropoda</taxon>
        <taxon>Chelicerata</taxon>
        <taxon>Arachnida</taxon>
        <taxon>Acari</taxon>
        <taxon>Acariformes</taxon>
        <taxon>Trombidiformes</taxon>
        <taxon>Prostigmata</taxon>
        <taxon>Anystina</taxon>
        <taxon>Parasitengona</taxon>
        <taxon>Trombiculoidea</taxon>
        <taxon>Trombiculidae</taxon>
        <taxon>Leptotrombidium</taxon>
    </lineage>
</organism>
<comment type="caution">
    <text evidence="1">The sequence shown here is derived from an EMBL/GenBank/DDBJ whole genome shotgun (WGS) entry which is preliminary data.</text>
</comment>
<dbReference type="EMBL" id="NCKV01030671">
    <property type="protein sequence ID" value="RWS19063.1"/>
    <property type="molecule type" value="Genomic_DNA"/>
</dbReference>
<gene>
    <name evidence="1" type="ORF">B4U80_14509</name>
</gene>
<dbReference type="AlphaFoldDB" id="A0A443RUN4"/>
<dbReference type="Proteomes" id="UP000288716">
    <property type="component" value="Unassembled WGS sequence"/>
</dbReference>
<reference evidence="1 2" key="1">
    <citation type="journal article" date="2018" name="Gigascience">
        <title>Genomes of trombidid mites reveal novel predicted allergens and laterally-transferred genes associated with secondary metabolism.</title>
        <authorList>
            <person name="Dong X."/>
            <person name="Chaisiri K."/>
            <person name="Xia D."/>
            <person name="Armstrong S.D."/>
            <person name="Fang Y."/>
            <person name="Donnelly M.J."/>
            <person name="Kadowaki T."/>
            <person name="McGarry J.W."/>
            <person name="Darby A.C."/>
            <person name="Makepeace B.L."/>
        </authorList>
    </citation>
    <scope>NUCLEOTIDE SEQUENCE [LARGE SCALE GENOMIC DNA]</scope>
    <source>
        <strain evidence="1">UoL-UT</strain>
    </source>
</reference>
<name>A0A443RUN4_9ACAR</name>
<dbReference type="VEuPathDB" id="VectorBase:LDEU012977"/>
<dbReference type="InterPro" id="IPR036236">
    <property type="entry name" value="Znf_C2H2_sf"/>
</dbReference>
<keyword evidence="2" id="KW-1185">Reference proteome</keyword>
<accession>A0A443RUN4</accession>
<evidence type="ECO:0000313" key="2">
    <source>
        <dbReference type="Proteomes" id="UP000288716"/>
    </source>
</evidence>
<proteinExistence type="predicted"/>
<evidence type="ECO:0000313" key="1">
    <source>
        <dbReference type="EMBL" id="RWS19063.1"/>
    </source>
</evidence>
<protein>
    <submittedName>
        <fullName evidence="1">Uncharacterized protein</fullName>
    </submittedName>
</protein>
<dbReference type="SUPFAM" id="SSF57667">
    <property type="entry name" value="beta-beta-alpha zinc fingers"/>
    <property type="match status" value="1"/>
</dbReference>